<sequence length="657" mass="69957">MPLPPADMVETPATPVGAATPTMVPEAPALEGDAPAPRPSDHGGIAAKLDRIRAVVAGNAGAPVAAVAAAAGPMGAQSFMPETPAQEASDTDSREADEASGPGDQVDDAALSALLTELEAEDMGTEVEETALKATEETAEDDDDSRFADSLAGLMAEERAMAEGTGTLAGDGPDAPAAVAAWDRDGEDDRQPFESFDDAEISDAVAPAATVDAENDGDDADDGFDDEALAPRPDAPQRTANPIRARVVKVKRADFEKAVASGTLEEIEDDRPAPATGSSLSAEEEEELARELAAVKAELSAGFEDWDDEDEDTETASAKDADAHAAAGDWDADDLDDEADEDDFDARLTGTEPLRLDNPIARPDRDWGTDIDALDARASAAFGQDLAQDEDDEDAEDTPRPAIDEAVRDSARKAVKMASPARAMLTEREVADQDTSRLIDQTNSEMDEPEGNRRRSAIAHLRAAVAATKADRLLGRKAQAEDEEEAYREDLASVVRPRRPQAPAERTERPAQPAAPLKLVAEQRVGEEAAPAATPQTVPIRPRRVRRVADAPSPRDLARSEEAETGFAAYAESVGADALPELLEAAAAYMSYVEGRDQFSRPQLMTTVRQAEATESSREDRLRSFGQLLREGKIRKTTSGRFTASDRISFRPDREAV</sequence>
<gene>
    <name evidence="2" type="ORF">ABFB10_15990</name>
</gene>
<dbReference type="RefSeq" id="WP_347167264.1">
    <property type="nucleotide sequence ID" value="NZ_JBDNCH010000002.1"/>
</dbReference>
<feature type="compositionally biased region" description="Basic and acidic residues" evidence="1">
    <location>
        <begin position="469"/>
        <end position="480"/>
    </location>
</feature>
<feature type="compositionally biased region" description="Low complexity" evidence="1">
    <location>
        <begin position="170"/>
        <end position="181"/>
    </location>
</feature>
<dbReference type="Proteomes" id="UP001428774">
    <property type="component" value="Unassembled WGS sequence"/>
</dbReference>
<proteinExistence type="predicted"/>
<feature type="compositionally biased region" description="Acidic residues" evidence="1">
    <location>
        <begin position="330"/>
        <end position="344"/>
    </location>
</feature>
<feature type="region of interest" description="Disordered" evidence="1">
    <location>
        <begin position="133"/>
        <end position="244"/>
    </location>
</feature>
<dbReference type="EMBL" id="JBDNCH010000002">
    <property type="protein sequence ID" value="MEN9062271.1"/>
    <property type="molecule type" value="Genomic_DNA"/>
</dbReference>
<name>A0AAW9SNZ2_9RHOB</name>
<feature type="region of interest" description="Disordered" evidence="1">
    <location>
        <begin position="259"/>
        <end position="406"/>
    </location>
</feature>
<evidence type="ECO:0000256" key="1">
    <source>
        <dbReference type="SAM" id="MobiDB-lite"/>
    </source>
</evidence>
<feature type="compositionally biased region" description="Basic and acidic residues" evidence="1">
    <location>
        <begin position="182"/>
        <end position="192"/>
    </location>
</feature>
<evidence type="ECO:0008006" key="4">
    <source>
        <dbReference type="Google" id="ProtNLM"/>
    </source>
</evidence>
<organism evidence="2 3">
    <name type="scientific">Ponticoccus litoralis</name>
    <dbReference type="NCBI Taxonomy" id="422297"/>
    <lineage>
        <taxon>Bacteria</taxon>
        <taxon>Pseudomonadati</taxon>
        <taxon>Pseudomonadota</taxon>
        <taxon>Alphaproteobacteria</taxon>
        <taxon>Rhodobacterales</taxon>
        <taxon>Roseobacteraceae</taxon>
        <taxon>Ponticoccus</taxon>
    </lineage>
</organism>
<protein>
    <recommendedName>
        <fullName evidence="4">Lipoprotein</fullName>
    </recommendedName>
</protein>
<feature type="compositionally biased region" description="Acidic residues" evidence="1">
    <location>
        <begin position="213"/>
        <end position="228"/>
    </location>
</feature>
<evidence type="ECO:0000313" key="2">
    <source>
        <dbReference type="EMBL" id="MEN9062271.1"/>
    </source>
</evidence>
<feature type="region of interest" description="Disordered" evidence="1">
    <location>
        <begin position="1"/>
        <end position="45"/>
    </location>
</feature>
<comment type="caution">
    <text evidence="2">The sequence shown here is derived from an EMBL/GenBank/DDBJ whole genome shotgun (WGS) entry which is preliminary data.</text>
</comment>
<feature type="compositionally biased region" description="Low complexity" evidence="1">
    <location>
        <begin position="9"/>
        <end position="25"/>
    </location>
</feature>
<feature type="compositionally biased region" description="Acidic residues" evidence="1">
    <location>
        <begin position="387"/>
        <end position="396"/>
    </location>
</feature>
<dbReference type="AlphaFoldDB" id="A0AAW9SNZ2"/>
<accession>A0AAW9SNZ2</accession>
<feature type="compositionally biased region" description="Basic and acidic residues" evidence="1">
    <location>
        <begin position="397"/>
        <end position="406"/>
    </location>
</feature>
<keyword evidence="3" id="KW-1185">Reference proteome</keyword>
<feature type="region of interest" description="Disordered" evidence="1">
    <location>
        <begin position="418"/>
        <end position="456"/>
    </location>
</feature>
<reference evidence="2 3" key="1">
    <citation type="submission" date="2024-05" db="EMBL/GenBank/DDBJ databases">
        <title>Genome sequence of Ponticoccus litoralis KCCM 90028.</title>
        <authorList>
            <person name="Kim J.M."/>
            <person name="Lee J.K."/>
            <person name="Choi B.J."/>
            <person name="Bayburt H."/>
            <person name="Baek J.H."/>
            <person name="Jeon C.O."/>
        </authorList>
    </citation>
    <scope>NUCLEOTIDE SEQUENCE [LARGE SCALE GENOMIC DNA]</scope>
    <source>
        <strain evidence="2 3">KCCM 90028</strain>
    </source>
</reference>
<evidence type="ECO:0000313" key="3">
    <source>
        <dbReference type="Proteomes" id="UP001428774"/>
    </source>
</evidence>
<feature type="region of interest" description="Disordered" evidence="1">
    <location>
        <begin position="469"/>
        <end position="562"/>
    </location>
</feature>
<feature type="compositionally biased region" description="Basic and acidic residues" evidence="1">
    <location>
        <begin position="425"/>
        <end position="437"/>
    </location>
</feature>
<feature type="region of interest" description="Disordered" evidence="1">
    <location>
        <begin position="76"/>
        <end position="109"/>
    </location>
</feature>
<feature type="compositionally biased region" description="Acidic residues" evidence="1">
    <location>
        <begin position="304"/>
        <end position="314"/>
    </location>
</feature>